<evidence type="ECO:0000313" key="2">
    <source>
        <dbReference type="Proteomes" id="UP000016931"/>
    </source>
</evidence>
<gene>
    <name evidence="1" type="ORF">SEPMUDRAFT_161910</name>
</gene>
<name>M3DCP4_SPHMS</name>
<keyword evidence="2" id="KW-1185">Reference proteome</keyword>
<dbReference type="GeneID" id="27905103"/>
<accession>M3DCP4</accession>
<dbReference type="RefSeq" id="XP_016763921.1">
    <property type="nucleotide sequence ID" value="XM_016907966.1"/>
</dbReference>
<protein>
    <submittedName>
        <fullName evidence="1">Uncharacterized protein</fullName>
    </submittedName>
</protein>
<organism evidence="1 2">
    <name type="scientific">Sphaerulina musiva (strain SO2202)</name>
    <name type="common">Poplar stem canker fungus</name>
    <name type="synonym">Septoria musiva</name>
    <dbReference type="NCBI Taxonomy" id="692275"/>
    <lineage>
        <taxon>Eukaryota</taxon>
        <taxon>Fungi</taxon>
        <taxon>Dikarya</taxon>
        <taxon>Ascomycota</taxon>
        <taxon>Pezizomycotina</taxon>
        <taxon>Dothideomycetes</taxon>
        <taxon>Dothideomycetidae</taxon>
        <taxon>Mycosphaerellales</taxon>
        <taxon>Mycosphaerellaceae</taxon>
        <taxon>Sphaerulina</taxon>
    </lineage>
</organism>
<proteinExistence type="predicted"/>
<reference evidence="1 2" key="1">
    <citation type="journal article" date="2012" name="PLoS Pathog.">
        <title>Diverse lifestyles and strategies of plant pathogenesis encoded in the genomes of eighteen Dothideomycetes fungi.</title>
        <authorList>
            <person name="Ohm R.A."/>
            <person name="Feau N."/>
            <person name="Henrissat B."/>
            <person name="Schoch C.L."/>
            <person name="Horwitz B.A."/>
            <person name="Barry K.W."/>
            <person name="Condon B.J."/>
            <person name="Copeland A.C."/>
            <person name="Dhillon B."/>
            <person name="Glaser F."/>
            <person name="Hesse C.N."/>
            <person name="Kosti I."/>
            <person name="LaButti K."/>
            <person name="Lindquist E.A."/>
            <person name="Lucas S."/>
            <person name="Salamov A.A."/>
            <person name="Bradshaw R.E."/>
            <person name="Ciuffetti L."/>
            <person name="Hamelin R.C."/>
            <person name="Kema G.H.J."/>
            <person name="Lawrence C."/>
            <person name="Scott J.A."/>
            <person name="Spatafora J.W."/>
            <person name="Turgeon B.G."/>
            <person name="de Wit P.J.G.M."/>
            <person name="Zhong S."/>
            <person name="Goodwin S.B."/>
            <person name="Grigoriev I.V."/>
        </authorList>
    </citation>
    <scope>NUCLEOTIDE SEQUENCE [LARGE SCALE GENOMIC DNA]</scope>
    <source>
        <strain evidence="1 2">SO2202</strain>
    </source>
</reference>
<dbReference type="Proteomes" id="UP000016931">
    <property type="component" value="Unassembled WGS sequence"/>
</dbReference>
<dbReference type="HOGENOM" id="CLU_2924188_0_0_1"/>
<dbReference type="AlphaFoldDB" id="M3DCP4"/>
<sequence length="61" mass="6969">MPYRVSHLTCICVIKLSFTRVLRSPAEVLWPAAVAPVDFHQKRKNCTAAQTISDRLDWART</sequence>
<evidence type="ECO:0000313" key="1">
    <source>
        <dbReference type="EMBL" id="EMF15800.1"/>
    </source>
</evidence>
<dbReference type="EMBL" id="KB456261">
    <property type="protein sequence ID" value="EMF15800.1"/>
    <property type="molecule type" value="Genomic_DNA"/>
</dbReference>